<dbReference type="NCBIfam" id="TIGR01141">
    <property type="entry name" value="hisC"/>
    <property type="match status" value="1"/>
</dbReference>
<dbReference type="PANTHER" id="PTHR42885">
    <property type="entry name" value="HISTIDINOL-PHOSPHATE AMINOTRANSFERASE-RELATED"/>
    <property type="match status" value="1"/>
</dbReference>
<feature type="modified residue" description="N6-(pyridoxal phosphate)lysine" evidence="9">
    <location>
        <position position="211"/>
    </location>
</feature>
<keyword evidence="5 9" id="KW-0028">Amino-acid biosynthesis</keyword>
<proteinExistence type="inferred from homology"/>
<evidence type="ECO:0000259" key="10">
    <source>
        <dbReference type="Pfam" id="PF00155"/>
    </source>
</evidence>
<keyword evidence="6 9" id="KW-0808">Transferase</keyword>
<comment type="similarity">
    <text evidence="2 9">Belongs to the class-II pyridoxal-phosphate-dependent aminotransferase family. Histidinol-phosphate aminotransferase subfamily.</text>
</comment>
<evidence type="ECO:0000256" key="9">
    <source>
        <dbReference type="HAMAP-Rule" id="MF_01023"/>
    </source>
</evidence>
<dbReference type="PANTHER" id="PTHR42885:SF2">
    <property type="entry name" value="HISTIDINOL-PHOSPHATE AMINOTRANSFERASE"/>
    <property type="match status" value="1"/>
</dbReference>
<evidence type="ECO:0000313" key="11">
    <source>
        <dbReference type="EMBL" id="MBC8536203.1"/>
    </source>
</evidence>
<reference evidence="11" key="1">
    <citation type="submission" date="2020-08" db="EMBL/GenBank/DDBJ databases">
        <title>Genome public.</title>
        <authorList>
            <person name="Liu C."/>
            <person name="Sun Q."/>
        </authorList>
    </citation>
    <scope>NUCLEOTIDE SEQUENCE</scope>
    <source>
        <strain evidence="11">BX7</strain>
    </source>
</reference>
<gene>
    <name evidence="9 11" type="primary">hisC</name>
    <name evidence="11" type="ORF">H8695_05790</name>
</gene>
<evidence type="ECO:0000256" key="7">
    <source>
        <dbReference type="ARBA" id="ARBA00022898"/>
    </source>
</evidence>
<keyword evidence="8 9" id="KW-0368">Histidine biosynthesis</keyword>
<evidence type="ECO:0000256" key="1">
    <source>
        <dbReference type="ARBA" id="ARBA00001933"/>
    </source>
</evidence>
<dbReference type="InterPro" id="IPR015424">
    <property type="entry name" value="PyrdxlP-dep_Trfase"/>
</dbReference>
<dbReference type="Proteomes" id="UP000620366">
    <property type="component" value="Unassembled WGS sequence"/>
</dbReference>
<keyword evidence="12" id="KW-1185">Reference proteome</keyword>
<comment type="catalytic activity">
    <reaction evidence="9">
        <text>L-histidinol phosphate + 2-oxoglutarate = 3-(imidazol-4-yl)-2-oxopropyl phosphate + L-glutamate</text>
        <dbReference type="Rhea" id="RHEA:23744"/>
        <dbReference type="ChEBI" id="CHEBI:16810"/>
        <dbReference type="ChEBI" id="CHEBI:29985"/>
        <dbReference type="ChEBI" id="CHEBI:57766"/>
        <dbReference type="ChEBI" id="CHEBI:57980"/>
        <dbReference type="EC" id="2.6.1.9"/>
    </reaction>
</comment>
<dbReference type="InterPro" id="IPR015421">
    <property type="entry name" value="PyrdxlP-dep_Trfase_major"/>
</dbReference>
<evidence type="ECO:0000256" key="8">
    <source>
        <dbReference type="ARBA" id="ARBA00023102"/>
    </source>
</evidence>
<dbReference type="Gene3D" id="3.90.1150.10">
    <property type="entry name" value="Aspartate Aminotransferase, domain 1"/>
    <property type="match status" value="1"/>
</dbReference>
<feature type="domain" description="Aminotransferase class I/classII large" evidence="10">
    <location>
        <begin position="25"/>
        <end position="341"/>
    </location>
</feature>
<evidence type="ECO:0000256" key="4">
    <source>
        <dbReference type="ARBA" id="ARBA00022576"/>
    </source>
</evidence>
<dbReference type="EMBL" id="JACRSP010000002">
    <property type="protein sequence ID" value="MBC8536203.1"/>
    <property type="molecule type" value="Genomic_DNA"/>
</dbReference>
<dbReference type="GO" id="GO:0004400">
    <property type="term" value="F:histidinol-phosphate transaminase activity"/>
    <property type="evidence" value="ECO:0007669"/>
    <property type="project" value="UniProtKB-UniRule"/>
</dbReference>
<dbReference type="HAMAP" id="MF_01023">
    <property type="entry name" value="HisC_aminotrans_2"/>
    <property type="match status" value="1"/>
</dbReference>
<comment type="subunit">
    <text evidence="3 9">Homodimer.</text>
</comment>
<evidence type="ECO:0000256" key="3">
    <source>
        <dbReference type="ARBA" id="ARBA00011738"/>
    </source>
</evidence>
<keyword evidence="7 9" id="KW-0663">Pyridoxal phosphate</keyword>
<dbReference type="EC" id="2.6.1.9" evidence="9"/>
<dbReference type="InterPro" id="IPR005861">
    <property type="entry name" value="HisP_aminotrans"/>
</dbReference>
<dbReference type="GO" id="GO:0000105">
    <property type="term" value="P:L-histidine biosynthetic process"/>
    <property type="evidence" value="ECO:0007669"/>
    <property type="project" value="UniProtKB-UniRule"/>
</dbReference>
<name>A0A926DDP9_9FIRM</name>
<dbReference type="GO" id="GO:0030170">
    <property type="term" value="F:pyridoxal phosphate binding"/>
    <property type="evidence" value="ECO:0007669"/>
    <property type="project" value="InterPro"/>
</dbReference>
<protein>
    <recommendedName>
        <fullName evidence="9">Histidinol-phosphate aminotransferase</fullName>
        <ecNumber evidence="9">2.6.1.9</ecNumber>
    </recommendedName>
    <alternativeName>
        <fullName evidence="9">Imidazole acetol-phosphate transaminase</fullName>
    </alternativeName>
</protein>
<keyword evidence="4 9" id="KW-0032">Aminotransferase</keyword>
<comment type="pathway">
    <text evidence="9">Amino-acid biosynthesis; L-histidine biosynthesis; L-histidine from 5-phospho-alpha-D-ribose 1-diphosphate: step 7/9.</text>
</comment>
<sequence length="350" mass="38329">MSRFACGRINALPAYEPNPAIFDCKLDANENPYPPDSDLRALIAAALADAPLNRYPDPLAHEVRRAYADVMGLDMACVVPGNGLDELISLLMSAFLEPQECLLTFSPDFSMYAFYAGVRGCRVVEKAKPGYRLDADLLIRSARDCGAKMVIFSNPCNPTGGLLPQRELARALGELDCLVVADEAYMDFAGESALPLVGQYDNLIVLRTCSKAFSLAGLRLGFAVAAPELAAVLMKVKSPYNLNVLTQLAAVPCIRAEQKRRENLQEISRTRDWFYRELCALEADGLTVYPSAANFIYLETDGAPALDAQLQRAGIIVRRFGARGLRITIGRPDEMRAVVQIIKTGLEQMS</sequence>
<dbReference type="CDD" id="cd00609">
    <property type="entry name" value="AAT_like"/>
    <property type="match status" value="1"/>
</dbReference>
<dbReference type="SUPFAM" id="SSF53383">
    <property type="entry name" value="PLP-dependent transferases"/>
    <property type="match status" value="1"/>
</dbReference>
<dbReference type="Gene3D" id="3.40.640.10">
    <property type="entry name" value="Type I PLP-dependent aspartate aminotransferase-like (Major domain)"/>
    <property type="match status" value="1"/>
</dbReference>
<evidence type="ECO:0000256" key="2">
    <source>
        <dbReference type="ARBA" id="ARBA00007970"/>
    </source>
</evidence>
<dbReference type="RefSeq" id="WP_249299954.1">
    <property type="nucleotide sequence ID" value="NZ_JACRSP010000002.1"/>
</dbReference>
<accession>A0A926DDP9</accession>
<comment type="cofactor">
    <cofactor evidence="1 9">
        <name>pyridoxal 5'-phosphate</name>
        <dbReference type="ChEBI" id="CHEBI:597326"/>
    </cofactor>
</comment>
<comment type="caution">
    <text evidence="11">The sequence shown here is derived from an EMBL/GenBank/DDBJ whole genome shotgun (WGS) entry which is preliminary data.</text>
</comment>
<organism evidence="11 12">
    <name type="scientific">Feifania hominis</name>
    <dbReference type="NCBI Taxonomy" id="2763660"/>
    <lineage>
        <taxon>Bacteria</taxon>
        <taxon>Bacillati</taxon>
        <taxon>Bacillota</taxon>
        <taxon>Clostridia</taxon>
        <taxon>Eubacteriales</taxon>
        <taxon>Feifaniaceae</taxon>
        <taxon>Feifania</taxon>
    </lineage>
</organism>
<evidence type="ECO:0000256" key="6">
    <source>
        <dbReference type="ARBA" id="ARBA00022679"/>
    </source>
</evidence>
<dbReference type="InterPro" id="IPR004839">
    <property type="entry name" value="Aminotransferase_I/II_large"/>
</dbReference>
<dbReference type="InterPro" id="IPR015422">
    <property type="entry name" value="PyrdxlP-dep_Trfase_small"/>
</dbReference>
<dbReference type="Pfam" id="PF00155">
    <property type="entry name" value="Aminotran_1_2"/>
    <property type="match status" value="1"/>
</dbReference>
<evidence type="ECO:0000256" key="5">
    <source>
        <dbReference type="ARBA" id="ARBA00022605"/>
    </source>
</evidence>
<dbReference type="AlphaFoldDB" id="A0A926DDP9"/>
<evidence type="ECO:0000313" key="12">
    <source>
        <dbReference type="Proteomes" id="UP000620366"/>
    </source>
</evidence>